<dbReference type="InterPro" id="IPR004821">
    <property type="entry name" value="Cyt_trans-like"/>
</dbReference>
<keyword evidence="4" id="KW-0662">Pyridine nucleotide biosynthesis</keyword>
<dbReference type="Pfam" id="PF01467">
    <property type="entry name" value="CTP_transf_like"/>
    <property type="match status" value="1"/>
</dbReference>
<evidence type="ECO:0000259" key="11">
    <source>
        <dbReference type="Pfam" id="PF01467"/>
    </source>
</evidence>
<dbReference type="InterPro" id="IPR005248">
    <property type="entry name" value="NadD/NMNAT"/>
</dbReference>
<dbReference type="PANTHER" id="PTHR39321:SF3">
    <property type="entry name" value="PHOSPHOPANTETHEINE ADENYLYLTRANSFERASE"/>
    <property type="match status" value="1"/>
</dbReference>
<keyword evidence="6" id="KW-0548">Nucleotidyltransferase</keyword>
<evidence type="ECO:0000256" key="9">
    <source>
        <dbReference type="ARBA" id="ARBA00023027"/>
    </source>
</evidence>
<evidence type="ECO:0000313" key="13">
    <source>
        <dbReference type="Proteomes" id="UP000177996"/>
    </source>
</evidence>
<dbReference type="CDD" id="cd02165">
    <property type="entry name" value="NMNAT"/>
    <property type="match status" value="1"/>
</dbReference>
<evidence type="ECO:0000256" key="2">
    <source>
        <dbReference type="ARBA" id="ARBA00005019"/>
    </source>
</evidence>
<comment type="pathway">
    <text evidence="2">Cofactor biosynthesis; NAD(+) biosynthesis; deamido-NAD(+) from nicotinate D-ribonucleotide: step 1/1.</text>
</comment>
<accession>A0A1G2D0M6</accession>
<dbReference type="Proteomes" id="UP000177996">
    <property type="component" value="Unassembled WGS sequence"/>
</dbReference>
<feature type="domain" description="Cytidyltransferase-like" evidence="11">
    <location>
        <begin position="16"/>
        <end position="191"/>
    </location>
</feature>
<dbReference type="GO" id="GO:0009435">
    <property type="term" value="P:NAD+ biosynthetic process"/>
    <property type="evidence" value="ECO:0007669"/>
    <property type="project" value="UniProtKB-UniPathway"/>
</dbReference>
<keyword evidence="5" id="KW-0808">Transferase</keyword>
<dbReference type="InterPro" id="IPR014729">
    <property type="entry name" value="Rossmann-like_a/b/a_fold"/>
</dbReference>
<reference evidence="12 13" key="1">
    <citation type="journal article" date="2016" name="Nat. Commun.">
        <title>Thousands of microbial genomes shed light on interconnected biogeochemical processes in an aquifer system.</title>
        <authorList>
            <person name="Anantharaman K."/>
            <person name="Brown C.T."/>
            <person name="Hug L.A."/>
            <person name="Sharon I."/>
            <person name="Castelle C.J."/>
            <person name="Probst A.J."/>
            <person name="Thomas B.C."/>
            <person name="Singh A."/>
            <person name="Wilkins M.J."/>
            <person name="Karaoz U."/>
            <person name="Brodie E.L."/>
            <person name="Williams K.H."/>
            <person name="Hubbard S.S."/>
            <person name="Banfield J.F."/>
        </authorList>
    </citation>
    <scope>NUCLEOTIDE SEQUENCE [LARGE SCALE GENOMIC DNA]</scope>
</reference>
<evidence type="ECO:0000256" key="3">
    <source>
        <dbReference type="ARBA" id="ARBA00012389"/>
    </source>
</evidence>
<evidence type="ECO:0000256" key="5">
    <source>
        <dbReference type="ARBA" id="ARBA00022679"/>
    </source>
</evidence>
<evidence type="ECO:0000256" key="1">
    <source>
        <dbReference type="ARBA" id="ARBA00002324"/>
    </source>
</evidence>
<dbReference type="GO" id="GO:0004515">
    <property type="term" value="F:nicotinate-nucleotide adenylyltransferase activity"/>
    <property type="evidence" value="ECO:0007669"/>
    <property type="project" value="UniProtKB-EC"/>
</dbReference>
<gene>
    <name evidence="12" type="ORF">A3D65_05210</name>
</gene>
<dbReference type="GO" id="GO:0005524">
    <property type="term" value="F:ATP binding"/>
    <property type="evidence" value="ECO:0007669"/>
    <property type="project" value="UniProtKB-KW"/>
</dbReference>
<dbReference type="UniPathway" id="UPA00253">
    <property type="reaction ID" value="UER00332"/>
</dbReference>
<dbReference type="AlphaFoldDB" id="A0A1G2D0M6"/>
<proteinExistence type="predicted"/>
<evidence type="ECO:0000313" key="12">
    <source>
        <dbReference type="EMBL" id="OGZ07173.1"/>
    </source>
</evidence>
<dbReference type="SUPFAM" id="SSF52374">
    <property type="entry name" value="Nucleotidylyl transferase"/>
    <property type="match status" value="1"/>
</dbReference>
<organism evidence="12 13">
    <name type="scientific">Candidatus Lloydbacteria bacterium RIFCSPHIGHO2_02_FULL_50_13</name>
    <dbReference type="NCBI Taxonomy" id="1798661"/>
    <lineage>
        <taxon>Bacteria</taxon>
        <taxon>Candidatus Lloydiibacteriota</taxon>
    </lineage>
</organism>
<evidence type="ECO:0000256" key="4">
    <source>
        <dbReference type="ARBA" id="ARBA00022642"/>
    </source>
</evidence>
<evidence type="ECO:0000256" key="6">
    <source>
        <dbReference type="ARBA" id="ARBA00022695"/>
    </source>
</evidence>
<keyword evidence="9" id="KW-0520">NAD</keyword>
<comment type="catalytic activity">
    <reaction evidence="10">
        <text>nicotinate beta-D-ribonucleotide + ATP + H(+) = deamido-NAD(+) + diphosphate</text>
        <dbReference type="Rhea" id="RHEA:22860"/>
        <dbReference type="ChEBI" id="CHEBI:15378"/>
        <dbReference type="ChEBI" id="CHEBI:30616"/>
        <dbReference type="ChEBI" id="CHEBI:33019"/>
        <dbReference type="ChEBI" id="CHEBI:57502"/>
        <dbReference type="ChEBI" id="CHEBI:58437"/>
        <dbReference type="EC" id="2.7.7.18"/>
    </reaction>
</comment>
<evidence type="ECO:0000256" key="10">
    <source>
        <dbReference type="ARBA" id="ARBA00048721"/>
    </source>
</evidence>
<keyword evidence="8" id="KW-0067">ATP-binding</keyword>
<dbReference type="EMBL" id="MHLL01000067">
    <property type="protein sequence ID" value="OGZ07173.1"/>
    <property type="molecule type" value="Genomic_DNA"/>
</dbReference>
<dbReference type="EC" id="2.7.7.18" evidence="3"/>
<dbReference type="STRING" id="1798661.A3D65_05210"/>
<dbReference type="PANTHER" id="PTHR39321">
    <property type="entry name" value="NICOTINATE-NUCLEOTIDE ADENYLYLTRANSFERASE-RELATED"/>
    <property type="match status" value="1"/>
</dbReference>
<name>A0A1G2D0M6_9BACT</name>
<comment type="caution">
    <text evidence="12">The sequence shown here is derived from an EMBL/GenBank/DDBJ whole genome shotgun (WGS) entry which is preliminary data.</text>
</comment>
<sequence>MADQKRKRMVMIGSAANPVTLAHRELGEVLTHSGLFDLVLWVPSGTRPDKSELAAPEHRLRMTELVFSEAWRKKQPTEFLLDLRDVSRANTPTIYLLREIQNEYPNAEIVFATGVDVLTPRSEYGGKCEVAYRWVEGVALLRNWTFVVLPREGYAHPDQLQREGKLPSHFIVLARPPSALGEISSTEVRRRVKAGEPYGDLVDPAVEEYIREHGLYR</sequence>
<dbReference type="Gene3D" id="3.40.50.620">
    <property type="entry name" value="HUPs"/>
    <property type="match status" value="1"/>
</dbReference>
<protein>
    <recommendedName>
        <fullName evidence="3">nicotinate-nucleotide adenylyltransferase</fullName>
        <ecNumber evidence="3">2.7.7.18</ecNumber>
    </recommendedName>
</protein>
<comment type="function">
    <text evidence="1">Catalyzes the reversible adenylation of nicotinate mononucleotide (NaMN) to nicotinic acid adenine dinucleotide (NaAD).</text>
</comment>
<keyword evidence="7" id="KW-0547">Nucleotide-binding</keyword>
<evidence type="ECO:0000256" key="8">
    <source>
        <dbReference type="ARBA" id="ARBA00022840"/>
    </source>
</evidence>
<evidence type="ECO:0000256" key="7">
    <source>
        <dbReference type="ARBA" id="ARBA00022741"/>
    </source>
</evidence>